<dbReference type="Pfam" id="PF00498">
    <property type="entry name" value="FHA"/>
    <property type="match status" value="1"/>
</dbReference>
<dbReference type="InterPro" id="IPR013083">
    <property type="entry name" value="Znf_RING/FYVE/PHD"/>
</dbReference>
<evidence type="ECO:0000259" key="9">
    <source>
        <dbReference type="PROSITE" id="PS50089"/>
    </source>
</evidence>
<dbReference type="InterPro" id="IPR001878">
    <property type="entry name" value="Znf_CCHC"/>
</dbReference>
<evidence type="ECO:0000256" key="6">
    <source>
        <dbReference type="PROSITE-ProRule" id="PRU00047"/>
    </source>
</evidence>
<sequence>MNDFPHPKLRNTKTGAVVEVNANPFSIGRGLTCNYILPSKSISRIHCILERSDDNVWILTDKSTNGTVVNGKLVKHSKSPPLKDGNSISLNLDESNSEYRYVFITNDGLSLDITDEQLCDIADAVLSEVELLTPIPVNLTTNQPSESATCTVTQSVPDSTTTTTTSLLHDHVYMAKPSSEGTKRARVPRSPRSGPSYCTRSRTETTSSALPDGSTSSQPETNVDNNTPMAGASSVGISDVALSVNSPDAGAEPIERAVLDVREDGDGSSAASTEEYCVSEPGPSSAKRMRTLSPVEKTPTINVVPVNKDQQQQDNYEVMENELQCVICSELFVKAVTLNCSHSFCKYCIGAWSKNKSDCPICRTKITSTTATIVLDNVIEKVIETSPADIKEHRRALVEERRKLEEEANKPPQPQLPATRTERGRGRGRGGRTRGGRRGTRAQEAEAARSTRAQNNQQPPRINVLDPVAINIGALVGNNSVIEVSSDSDWSSDTESMSPADFRDMYDHDDWYDDYDRPYYGGYGNCFRCGSPTHWANSCPNR</sequence>
<dbReference type="SUPFAM" id="SSF57850">
    <property type="entry name" value="RING/U-box"/>
    <property type="match status" value="1"/>
</dbReference>
<dbReference type="GO" id="GO:0004842">
    <property type="term" value="F:ubiquitin-protein transferase activity"/>
    <property type="evidence" value="ECO:0007669"/>
    <property type="project" value="TreeGrafter"/>
</dbReference>
<dbReference type="Gene3D" id="2.60.200.20">
    <property type="match status" value="1"/>
</dbReference>
<dbReference type="GO" id="GO:0005634">
    <property type="term" value="C:nucleus"/>
    <property type="evidence" value="ECO:0007669"/>
    <property type="project" value="TreeGrafter"/>
</dbReference>
<dbReference type="PANTHER" id="PTHR16079">
    <property type="entry name" value="UBIQUITIN LIGASE PROTEIN CHFR"/>
    <property type="match status" value="1"/>
</dbReference>
<feature type="region of interest" description="Disordered" evidence="7">
    <location>
        <begin position="263"/>
        <end position="291"/>
    </location>
</feature>
<dbReference type="PANTHER" id="PTHR16079:SF4">
    <property type="entry name" value="E3 UBIQUITIN-PROTEIN LIGASE CHFR"/>
    <property type="match status" value="1"/>
</dbReference>
<keyword evidence="5" id="KW-0862">Zinc</keyword>
<feature type="compositionally biased region" description="Low complexity" evidence="7">
    <location>
        <begin position="151"/>
        <end position="166"/>
    </location>
</feature>
<dbReference type="PROSITE" id="PS50158">
    <property type="entry name" value="ZF_CCHC"/>
    <property type="match status" value="1"/>
</dbReference>
<feature type="compositionally biased region" description="Polar residues" evidence="7">
    <location>
        <begin position="196"/>
        <end position="228"/>
    </location>
</feature>
<evidence type="ECO:0000256" key="1">
    <source>
        <dbReference type="ARBA" id="ARBA00005797"/>
    </source>
</evidence>
<dbReference type="PROSITE" id="PS50006">
    <property type="entry name" value="FHA_DOMAIN"/>
    <property type="match status" value="1"/>
</dbReference>
<keyword evidence="4 6" id="KW-0863">Zinc-finger</keyword>
<dbReference type="PROSITE" id="PS00518">
    <property type="entry name" value="ZF_RING_1"/>
    <property type="match status" value="1"/>
</dbReference>
<accession>A0AAV8VI39</accession>
<evidence type="ECO:0000256" key="5">
    <source>
        <dbReference type="ARBA" id="ARBA00022833"/>
    </source>
</evidence>
<feature type="region of interest" description="Disordered" evidence="7">
    <location>
        <begin position="141"/>
        <end position="232"/>
    </location>
</feature>
<organism evidence="11 12">
    <name type="scientific">Exocentrus adspersus</name>
    <dbReference type="NCBI Taxonomy" id="1586481"/>
    <lineage>
        <taxon>Eukaryota</taxon>
        <taxon>Metazoa</taxon>
        <taxon>Ecdysozoa</taxon>
        <taxon>Arthropoda</taxon>
        <taxon>Hexapoda</taxon>
        <taxon>Insecta</taxon>
        <taxon>Pterygota</taxon>
        <taxon>Neoptera</taxon>
        <taxon>Endopterygota</taxon>
        <taxon>Coleoptera</taxon>
        <taxon>Polyphaga</taxon>
        <taxon>Cucujiformia</taxon>
        <taxon>Chrysomeloidea</taxon>
        <taxon>Cerambycidae</taxon>
        <taxon>Lamiinae</taxon>
        <taxon>Acanthocinini</taxon>
        <taxon>Exocentrus</taxon>
    </lineage>
</organism>
<dbReference type="CDD" id="cd16535">
    <property type="entry name" value="RING-HC_RNF8"/>
    <property type="match status" value="1"/>
</dbReference>
<evidence type="ECO:0000256" key="7">
    <source>
        <dbReference type="SAM" id="MobiDB-lite"/>
    </source>
</evidence>
<feature type="compositionally biased region" description="Polar residues" evidence="7">
    <location>
        <begin position="141"/>
        <end position="150"/>
    </location>
</feature>
<feature type="compositionally biased region" description="Polar residues" evidence="7">
    <location>
        <begin position="451"/>
        <end position="460"/>
    </location>
</feature>
<dbReference type="InterPro" id="IPR001841">
    <property type="entry name" value="Znf_RING"/>
</dbReference>
<comment type="similarity">
    <text evidence="1">Belongs to the CHFR family.</text>
</comment>
<feature type="compositionally biased region" description="Basic residues" evidence="7">
    <location>
        <begin position="426"/>
        <end position="440"/>
    </location>
</feature>
<dbReference type="CDD" id="cd00060">
    <property type="entry name" value="FHA"/>
    <property type="match status" value="1"/>
</dbReference>
<dbReference type="InterPro" id="IPR000253">
    <property type="entry name" value="FHA_dom"/>
</dbReference>
<dbReference type="InterPro" id="IPR052256">
    <property type="entry name" value="E3_ubiquitin-ligase_CHFR"/>
</dbReference>
<dbReference type="InterPro" id="IPR017907">
    <property type="entry name" value="Znf_RING_CS"/>
</dbReference>
<dbReference type="GO" id="GO:0016567">
    <property type="term" value="P:protein ubiquitination"/>
    <property type="evidence" value="ECO:0007669"/>
    <property type="project" value="TreeGrafter"/>
</dbReference>
<keyword evidence="12" id="KW-1185">Reference proteome</keyword>
<evidence type="ECO:0000256" key="4">
    <source>
        <dbReference type="ARBA" id="ARBA00022771"/>
    </source>
</evidence>
<feature type="region of interest" description="Disordered" evidence="7">
    <location>
        <begin position="402"/>
        <end position="462"/>
    </location>
</feature>
<keyword evidence="3" id="KW-0479">Metal-binding</keyword>
<feature type="domain" description="RING-type" evidence="9">
    <location>
        <begin position="325"/>
        <end position="363"/>
    </location>
</feature>
<dbReference type="FunFam" id="3.30.40.10:FF:001015">
    <property type="entry name" value="FHA domaincontaining protein"/>
    <property type="match status" value="1"/>
</dbReference>
<evidence type="ECO:0000256" key="2">
    <source>
        <dbReference type="ARBA" id="ARBA00017908"/>
    </source>
</evidence>
<dbReference type="Proteomes" id="UP001159042">
    <property type="component" value="Unassembled WGS sequence"/>
</dbReference>
<dbReference type="EMBL" id="JANEYG010000089">
    <property type="protein sequence ID" value="KAJ8913750.1"/>
    <property type="molecule type" value="Genomic_DNA"/>
</dbReference>
<dbReference type="Pfam" id="PF13920">
    <property type="entry name" value="zf-C3HC4_3"/>
    <property type="match status" value="1"/>
</dbReference>
<protein>
    <recommendedName>
        <fullName evidence="2">E3 ubiquitin-protein ligase CHFR</fullName>
    </recommendedName>
</protein>
<evidence type="ECO:0000313" key="12">
    <source>
        <dbReference type="Proteomes" id="UP001159042"/>
    </source>
</evidence>
<reference evidence="11 12" key="1">
    <citation type="journal article" date="2023" name="Insect Mol. Biol.">
        <title>Genome sequencing provides insights into the evolution of gene families encoding plant cell wall-degrading enzymes in longhorned beetles.</title>
        <authorList>
            <person name="Shin N.R."/>
            <person name="Okamura Y."/>
            <person name="Kirsch R."/>
            <person name="Pauchet Y."/>
        </authorList>
    </citation>
    <scope>NUCLEOTIDE SEQUENCE [LARGE SCALE GENOMIC DNA]</scope>
    <source>
        <strain evidence="11">EAD_L_NR</strain>
    </source>
</reference>
<dbReference type="GO" id="GO:0008270">
    <property type="term" value="F:zinc ion binding"/>
    <property type="evidence" value="ECO:0007669"/>
    <property type="project" value="UniProtKB-KW"/>
</dbReference>
<dbReference type="AlphaFoldDB" id="A0AAV8VI39"/>
<dbReference type="SMART" id="SM00240">
    <property type="entry name" value="FHA"/>
    <property type="match status" value="1"/>
</dbReference>
<evidence type="ECO:0000313" key="11">
    <source>
        <dbReference type="EMBL" id="KAJ8913750.1"/>
    </source>
</evidence>
<dbReference type="GO" id="GO:0006511">
    <property type="term" value="P:ubiquitin-dependent protein catabolic process"/>
    <property type="evidence" value="ECO:0007669"/>
    <property type="project" value="TreeGrafter"/>
</dbReference>
<dbReference type="SMART" id="SM00343">
    <property type="entry name" value="ZnF_C2HC"/>
    <property type="match status" value="1"/>
</dbReference>
<dbReference type="GO" id="GO:0003676">
    <property type="term" value="F:nucleic acid binding"/>
    <property type="evidence" value="ECO:0007669"/>
    <property type="project" value="InterPro"/>
</dbReference>
<dbReference type="Gene3D" id="3.30.40.10">
    <property type="entry name" value="Zinc/RING finger domain, C3HC4 (zinc finger)"/>
    <property type="match status" value="1"/>
</dbReference>
<proteinExistence type="inferred from homology"/>
<feature type="domain" description="FHA" evidence="8">
    <location>
        <begin position="25"/>
        <end position="74"/>
    </location>
</feature>
<dbReference type="SMART" id="SM00184">
    <property type="entry name" value="RING"/>
    <property type="match status" value="1"/>
</dbReference>
<name>A0AAV8VI39_9CUCU</name>
<feature type="domain" description="CCHC-type" evidence="10">
    <location>
        <begin position="526"/>
        <end position="541"/>
    </location>
</feature>
<dbReference type="PROSITE" id="PS50089">
    <property type="entry name" value="ZF_RING_2"/>
    <property type="match status" value="1"/>
</dbReference>
<evidence type="ECO:0000259" key="10">
    <source>
        <dbReference type="PROSITE" id="PS50158"/>
    </source>
</evidence>
<evidence type="ECO:0000259" key="8">
    <source>
        <dbReference type="PROSITE" id="PS50006"/>
    </source>
</evidence>
<dbReference type="InterPro" id="IPR008984">
    <property type="entry name" value="SMAD_FHA_dom_sf"/>
</dbReference>
<comment type="caution">
    <text evidence="11">The sequence shown here is derived from an EMBL/GenBank/DDBJ whole genome shotgun (WGS) entry which is preliminary data.</text>
</comment>
<gene>
    <name evidence="11" type="ORF">NQ315_007467</name>
</gene>
<dbReference type="SUPFAM" id="SSF49879">
    <property type="entry name" value="SMAD/FHA domain"/>
    <property type="match status" value="1"/>
</dbReference>
<evidence type="ECO:0000256" key="3">
    <source>
        <dbReference type="ARBA" id="ARBA00022723"/>
    </source>
</evidence>